<gene>
    <name evidence="1" type="ORF">S01H1_85553</name>
</gene>
<name>X0YZY1_9ZZZZ</name>
<protein>
    <submittedName>
        <fullName evidence="1">Uncharacterized protein</fullName>
    </submittedName>
</protein>
<comment type="caution">
    <text evidence="1">The sequence shown here is derived from an EMBL/GenBank/DDBJ whole genome shotgun (WGS) entry which is preliminary data.</text>
</comment>
<proteinExistence type="predicted"/>
<evidence type="ECO:0000313" key="1">
    <source>
        <dbReference type="EMBL" id="GAG41961.1"/>
    </source>
</evidence>
<sequence length="38" mass="4638">RYSIEEIEKERATGYQWYSGAGERVLQEYAKWKKSIKR</sequence>
<feature type="non-terminal residue" evidence="1">
    <location>
        <position position="1"/>
    </location>
</feature>
<reference evidence="1" key="1">
    <citation type="journal article" date="2014" name="Front. Microbiol.">
        <title>High frequency of phylogenetically diverse reductive dehalogenase-homologous genes in deep subseafloor sedimentary metagenomes.</title>
        <authorList>
            <person name="Kawai M."/>
            <person name="Futagami T."/>
            <person name="Toyoda A."/>
            <person name="Takaki Y."/>
            <person name="Nishi S."/>
            <person name="Hori S."/>
            <person name="Arai W."/>
            <person name="Tsubouchi T."/>
            <person name="Morono Y."/>
            <person name="Uchiyama I."/>
            <person name="Ito T."/>
            <person name="Fujiyama A."/>
            <person name="Inagaki F."/>
            <person name="Takami H."/>
        </authorList>
    </citation>
    <scope>NUCLEOTIDE SEQUENCE</scope>
    <source>
        <strain evidence="1">Expedition CK06-06</strain>
    </source>
</reference>
<dbReference type="AlphaFoldDB" id="X0YZY1"/>
<organism evidence="1">
    <name type="scientific">marine sediment metagenome</name>
    <dbReference type="NCBI Taxonomy" id="412755"/>
    <lineage>
        <taxon>unclassified sequences</taxon>
        <taxon>metagenomes</taxon>
        <taxon>ecological metagenomes</taxon>
    </lineage>
</organism>
<accession>X0YZY1</accession>
<dbReference type="Gene3D" id="1.50.10.20">
    <property type="match status" value="1"/>
</dbReference>
<dbReference type="EMBL" id="BARS01058806">
    <property type="protein sequence ID" value="GAG41961.1"/>
    <property type="molecule type" value="Genomic_DNA"/>
</dbReference>